<dbReference type="AlphaFoldDB" id="A0AAN9EKV3"/>
<evidence type="ECO:0000256" key="2">
    <source>
        <dbReference type="SAM" id="SignalP"/>
    </source>
</evidence>
<name>A0AAN9EKV3_CROPI</name>
<evidence type="ECO:0000313" key="4">
    <source>
        <dbReference type="Proteomes" id="UP001372338"/>
    </source>
</evidence>
<dbReference type="PANTHER" id="PTHR36020">
    <property type="entry name" value="TRANSMEMBRANE PROTEIN"/>
    <property type="match status" value="1"/>
</dbReference>
<comment type="caution">
    <text evidence="3">The sequence shown here is derived from an EMBL/GenBank/DDBJ whole genome shotgun (WGS) entry which is preliminary data.</text>
</comment>
<accession>A0AAN9EKV3</accession>
<proteinExistence type="predicted"/>
<evidence type="ECO:0008006" key="5">
    <source>
        <dbReference type="Google" id="ProtNLM"/>
    </source>
</evidence>
<keyword evidence="2" id="KW-0732">Signal</keyword>
<feature type="region of interest" description="Disordered" evidence="1">
    <location>
        <begin position="187"/>
        <end position="216"/>
    </location>
</feature>
<reference evidence="3 4" key="1">
    <citation type="submission" date="2024-01" db="EMBL/GenBank/DDBJ databases">
        <title>The genomes of 5 underutilized Papilionoideae crops provide insights into root nodulation and disease resistanc.</title>
        <authorList>
            <person name="Yuan L."/>
        </authorList>
    </citation>
    <scope>NUCLEOTIDE SEQUENCE [LARGE SCALE GENOMIC DNA]</scope>
    <source>
        <strain evidence="3">ZHUSHIDOU_FW_LH</strain>
        <tissue evidence="3">Leaf</tissue>
    </source>
</reference>
<protein>
    <recommendedName>
        <fullName evidence="5">Transmembrane protein</fullName>
    </recommendedName>
</protein>
<feature type="chain" id="PRO_5043043337" description="Transmembrane protein" evidence="2">
    <location>
        <begin position="21"/>
        <end position="654"/>
    </location>
</feature>
<evidence type="ECO:0000256" key="1">
    <source>
        <dbReference type="SAM" id="MobiDB-lite"/>
    </source>
</evidence>
<gene>
    <name evidence="3" type="ORF">RIF29_32585</name>
</gene>
<sequence>MAITLLLNLWPFSFLRPINDDDDDQLLKASKKLVSKLPISDHTKQFVFAFRDPQTNSLVYILSSLHLSQRSSSDAHSLITHLKPDAVIIQSSVSPFSQILSDEKAESSDFDFHNSPLPTSSFGVLKRCFLDKIGRDMYETLAANFVLREIFGTSFHGHLLAAKKAADDVGSQFIVIESPLGNNGLINSNNVDNNNNNNSNSNGNNNSSGGSSGLQSLVSSSLVPQQQGGGGGAASLALTYSKRFCLDSDVRAQMEKALSVCIDAQLFGKTDSVSEGGSVETEERSGYETPSFAKSVYPLLEDLHNIFSDLPSIGKALANARRMLLSVNRGEALDSETVSEVYTFRIAVEGLRIALNNSGLQPINRKGIKKSDKIEFSELPVDDKAHVLFANAIRSQTDKFKTVVAVVDAGALAGLRKHWNTPLPGEVKELVGQLISDSEGEGVILSHNERKRSLTDKAVVAVGAGATAVLGASSLTKVVPASTLMKFATFKVPASFKIIFSQAHRALAFALGPSKAVAPGFAASGAKTSSAMKAAVSAEKIRAVAHSIIASAEKTSISVTRTAFYEIMRKRKVRSVGFLPYATLAASVGTCTGLLWWGDGIECAVESLPSAPSIASLGRGIQHLHEASQSAMQSEGTRIQKSIESLINRIKKAR</sequence>
<dbReference type="Proteomes" id="UP001372338">
    <property type="component" value="Unassembled WGS sequence"/>
</dbReference>
<organism evidence="3 4">
    <name type="scientific">Crotalaria pallida</name>
    <name type="common">Smooth rattlebox</name>
    <name type="synonym">Crotalaria striata</name>
    <dbReference type="NCBI Taxonomy" id="3830"/>
    <lineage>
        <taxon>Eukaryota</taxon>
        <taxon>Viridiplantae</taxon>
        <taxon>Streptophyta</taxon>
        <taxon>Embryophyta</taxon>
        <taxon>Tracheophyta</taxon>
        <taxon>Spermatophyta</taxon>
        <taxon>Magnoliopsida</taxon>
        <taxon>eudicotyledons</taxon>
        <taxon>Gunneridae</taxon>
        <taxon>Pentapetalae</taxon>
        <taxon>rosids</taxon>
        <taxon>fabids</taxon>
        <taxon>Fabales</taxon>
        <taxon>Fabaceae</taxon>
        <taxon>Papilionoideae</taxon>
        <taxon>50 kb inversion clade</taxon>
        <taxon>genistoids sensu lato</taxon>
        <taxon>core genistoids</taxon>
        <taxon>Crotalarieae</taxon>
        <taxon>Crotalaria</taxon>
    </lineage>
</organism>
<keyword evidence="4" id="KW-1185">Reference proteome</keyword>
<dbReference type="PANTHER" id="PTHR36020:SF1">
    <property type="entry name" value="TRANSMEMBRANE PROTEIN"/>
    <property type="match status" value="1"/>
</dbReference>
<feature type="signal peptide" evidence="2">
    <location>
        <begin position="1"/>
        <end position="20"/>
    </location>
</feature>
<dbReference type="EMBL" id="JAYWIO010000006">
    <property type="protein sequence ID" value="KAK7258121.1"/>
    <property type="molecule type" value="Genomic_DNA"/>
</dbReference>
<evidence type="ECO:0000313" key="3">
    <source>
        <dbReference type="EMBL" id="KAK7258121.1"/>
    </source>
</evidence>